<dbReference type="Proteomes" id="UP000183615">
    <property type="component" value="Unassembled WGS sequence"/>
</dbReference>
<gene>
    <name evidence="2" type="ORF">BET99_03795</name>
</gene>
<protein>
    <submittedName>
        <fullName evidence="2">Uncharacterized protein</fullName>
    </submittedName>
</protein>
<organism evidence="2 3">
    <name type="scientific">Marine Group III euryarchaeote CG-Epi2</name>
    <dbReference type="NCBI Taxonomy" id="1888996"/>
    <lineage>
        <taxon>Archaea</taxon>
        <taxon>Methanobacteriati</taxon>
        <taxon>Thermoplasmatota</taxon>
        <taxon>Thermoplasmata</taxon>
        <taxon>Candidatus Thermoprofundales</taxon>
    </lineage>
</organism>
<feature type="transmembrane region" description="Helical" evidence="1">
    <location>
        <begin position="12"/>
        <end position="36"/>
    </location>
</feature>
<reference evidence="2 3" key="1">
    <citation type="submission" date="2016-08" db="EMBL/GenBank/DDBJ databases">
        <title>New Insights into Marine Group III Euryarchaeota, from dark to light.</title>
        <authorList>
            <person name="Haro-Moreno J.M."/>
            <person name="Rodriguez-Valera F."/>
            <person name="Lopez-Garcia P."/>
            <person name="Moreira D."/>
            <person name="Martin-Cuadrado A.B."/>
        </authorList>
    </citation>
    <scope>NUCLEOTIDE SEQUENCE [LARGE SCALE GENOMIC DNA]</scope>
    <source>
        <strain evidence="2">CG-Epi2</strain>
    </source>
</reference>
<keyword evidence="1" id="KW-1133">Transmembrane helix</keyword>
<accession>A0A1J5TRC2</accession>
<name>A0A1J5TRC2_9ARCH</name>
<evidence type="ECO:0000313" key="2">
    <source>
        <dbReference type="EMBL" id="OIR22723.1"/>
    </source>
</evidence>
<dbReference type="EMBL" id="MIYZ01000008">
    <property type="protein sequence ID" value="OIR22723.1"/>
    <property type="molecule type" value="Genomic_DNA"/>
</dbReference>
<keyword evidence="1" id="KW-0812">Transmembrane</keyword>
<proteinExistence type="predicted"/>
<comment type="caution">
    <text evidence="2">The sequence shown here is derived from an EMBL/GenBank/DDBJ whole genome shotgun (WGS) entry which is preliminary data.</text>
</comment>
<evidence type="ECO:0000313" key="3">
    <source>
        <dbReference type="Proteomes" id="UP000183615"/>
    </source>
</evidence>
<evidence type="ECO:0000256" key="1">
    <source>
        <dbReference type="SAM" id="Phobius"/>
    </source>
</evidence>
<dbReference type="AlphaFoldDB" id="A0A1J5TRC2"/>
<keyword evidence="1" id="KW-0472">Membrane</keyword>
<feature type="transmembrane region" description="Helical" evidence="1">
    <location>
        <begin position="48"/>
        <end position="71"/>
    </location>
</feature>
<sequence length="163" mass="18848">MSKIEYNSESREWYIASALIIAIITICYLVIMRYVFTSESELSPELTSAIKFSFFILSLSGVAIGIQGYKFRDGRGILIRKDGEEILFDLEKLFLESDLPVKETFCLGTGSLGLWRPVGRLSLKEGEVEIKEIWFYMYFYRTQIALRDKVPQKLIDEFISNLD</sequence>